<feature type="compositionally biased region" description="Polar residues" evidence="1">
    <location>
        <begin position="393"/>
        <end position="402"/>
    </location>
</feature>
<feature type="region of interest" description="Disordered" evidence="1">
    <location>
        <begin position="481"/>
        <end position="525"/>
    </location>
</feature>
<dbReference type="EMBL" id="JAAAJB010000508">
    <property type="protein sequence ID" value="KAG0254587.1"/>
    <property type="molecule type" value="Genomic_DNA"/>
</dbReference>
<comment type="caution">
    <text evidence="2">The sequence shown here is derived from an EMBL/GenBank/DDBJ whole genome shotgun (WGS) entry which is preliminary data.</text>
</comment>
<keyword evidence="3" id="KW-1185">Reference proteome</keyword>
<reference evidence="2" key="1">
    <citation type="journal article" date="2020" name="Fungal Divers.">
        <title>Resolving the Mortierellaceae phylogeny through synthesis of multi-gene phylogenetics and phylogenomics.</title>
        <authorList>
            <person name="Vandepol N."/>
            <person name="Liber J."/>
            <person name="Desiro A."/>
            <person name="Na H."/>
            <person name="Kennedy M."/>
            <person name="Barry K."/>
            <person name="Grigoriev I.V."/>
            <person name="Miller A.N."/>
            <person name="O'Donnell K."/>
            <person name="Stajich J.E."/>
            <person name="Bonito G."/>
        </authorList>
    </citation>
    <scope>NUCLEOTIDE SEQUENCE</scope>
    <source>
        <strain evidence="2">BC1065</strain>
    </source>
</reference>
<organism evidence="2 3">
    <name type="scientific">Actinomortierella ambigua</name>
    <dbReference type="NCBI Taxonomy" id="1343610"/>
    <lineage>
        <taxon>Eukaryota</taxon>
        <taxon>Fungi</taxon>
        <taxon>Fungi incertae sedis</taxon>
        <taxon>Mucoromycota</taxon>
        <taxon>Mortierellomycotina</taxon>
        <taxon>Mortierellomycetes</taxon>
        <taxon>Mortierellales</taxon>
        <taxon>Mortierellaceae</taxon>
        <taxon>Actinomortierella</taxon>
    </lineage>
</organism>
<feature type="compositionally biased region" description="Basic residues" evidence="1">
    <location>
        <begin position="404"/>
        <end position="413"/>
    </location>
</feature>
<protein>
    <submittedName>
        <fullName evidence="2">Uncharacterized protein</fullName>
    </submittedName>
</protein>
<evidence type="ECO:0000256" key="1">
    <source>
        <dbReference type="SAM" id="MobiDB-lite"/>
    </source>
</evidence>
<feature type="compositionally biased region" description="Low complexity" evidence="1">
    <location>
        <begin position="381"/>
        <end position="392"/>
    </location>
</feature>
<evidence type="ECO:0000313" key="2">
    <source>
        <dbReference type="EMBL" id="KAG0254587.1"/>
    </source>
</evidence>
<accession>A0A9P6PXI5</accession>
<proteinExistence type="predicted"/>
<feature type="region of interest" description="Disordered" evidence="1">
    <location>
        <begin position="373"/>
        <end position="413"/>
    </location>
</feature>
<gene>
    <name evidence="2" type="ORF">DFQ27_006760</name>
</gene>
<dbReference type="Proteomes" id="UP000807716">
    <property type="component" value="Unassembled WGS sequence"/>
</dbReference>
<sequence length="543" mass="60625">MDSFQARERTLLTASRSIAATLWRIHGEFADAMSQLDEEPDLARRVALTTESFDERILSLRLKHDALQRRLYKARTEEEASSATKAAAATAAAAAARPPVAGGASGCACACAGGGGSCGHSGGDGLPALSKVEAQGLVQRVAQIFHLKSVPVRDMGTLEIAWERVKLKPITPDYPQCRPYNEGLEGIELFVKIVLQVQGFLKNFEKYYSDLLKEAFPFMAYRYMSTSLMHPELKRDYAEQIQRPEYAKKDWDAVQRCIDKVLRLTPQRFEIFLALLKISRAEDEDVDAYADRAGAMVCALDGKYPTVGIVYALYSDLSIQGRDLVDNHFGSVAKIARPEDLLDFIRTNTFVYERNAVESWLRKIQSSYPDMIADPDAANDSSSSSSSLRSSSPCMTPVQSTPRVAKRKAAHRKSAATFKRRLCRRAPCLWKGKRHAAQKCWSITRPGFYGREWREYQAAVDEAQAAADEAQAAADEAQAAAEEAQAAFSPPDHFQETRAPKRKRRRRHQHHLPHHEQDFLTAPQGWGAPEWAMDAHNNDSFSL</sequence>
<name>A0A9P6PXI5_9FUNG</name>
<feature type="compositionally biased region" description="Basic residues" evidence="1">
    <location>
        <begin position="500"/>
        <end position="513"/>
    </location>
</feature>
<dbReference type="AlphaFoldDB" id="A0A9P6PXI5"/>
<evidence type="ECO:0000313" key="3">
    <source>
        <dbReference type="Proteomes" id="UP000807716"/>
    </source>
</evidence>